<protein>
    <submittedName>
        <fullName evidence="2">Uncharacterized protein</fullName>
    </submittedName>
</protein>
<organism evidence="2 3">
    <name type="scientific">Porites lobata</name>
    <dbReference type="NCBI Taxonomy" id="104759"/>
    <lineage>
        <taxon>Eukaryota</taxon>
        <taxon>Metazoa</taxon>
        <taxon>Cnidaria</taxon>
        <taxon>Anthozoa</taxon>
        <taxon>Hexacorallia</taxon>
        <taxon>Scleractinia</taxon>
        <taxon>Fungiina</taxon>
        <taxon>Poritidae</taxon>
        <taxon>Porites</taxon>
    </lineage>
</organism>
<evidence type="ECO:0000313" key="2">
    <source>
        <dbReference type="EMBL" id="CAH3151760.1"/>
    </source>
</evidence>
<keyword evidence="3" id="KW-1185">Reference proteome</keyword>
<accession>A0ABN8PW63</accession>
<feature type="region of interest" description="Disordered" evidence="1">
    <location>
        <begin position="1"/>
        <end position="35"/>
    </location>
</feature>
<dbReference type="EMBL" id="CALNXK010000092">
    <property type="protein sequence ID" value="CAH3151760.1"/>
    <property type="molecule type" value="Genomic_DNA"/>
</dbReference>
<evidence type="ECO:0000256" key="1">
    <source>
        <dbReference type="SAM" id="MobiDB-lite"/>
    </source>
</evidence>
<gene>
    <name evidence="2" type="ORF">PLOB_00048790</name>
</gene>
<feature type="compositionally biased region" description="Polar residues" evidence="1">
    <location>
        <begin position="10"/>
        <end position="21"/>
    </location>
</feature>
<feature type="region of interest" description="Disordered" evidence="1">
    <location>
        <begin position="115"/>
        <end position="155"/>
    </location>
</feature>
<sequence>MSHPSPSPAFEQNTMSVSSELRPQLTSLKEEGPEEELNSLSNLAEDAISFLIPTDNSNSDHIGLECPTNCPCVCHPPSPLPAVNEYRPSVIMVPVAREHGKQPSVTHFPIAMQSEGNLAQPSKKTPRRKPVNKVSAEKRKRTAGTAIPRGRDNARNDTDLDERFLRVDINGKMKKFKLTRKDWELMDINEFPRGGRLLGGAWTTIFKRGVRKSNRWCSVRFTNNHVRTENSRKMHSAPFFRGTGECKREECNVKMKFVIPEERGKYVYVTYMGNVHHKLSESSVSET</sequence>
<evidence type="ECO:0000313" key="3">
    <source>
        <dbReference type="Proteomes" id="UP001159405"/>
    </source>
</evidence>
<dbReference type="Proteomes" id="UP001159405">
    <property type="component" value="Unassembled WGS sequence"/>
</dbReference>
<reference evidence="2 3" key="1">
    <citation type="submission" date="2022-05" db="EMBL/GenBank/DDBJ databases">
        <authorList>
            <consortium name="Genoscope - CEA"/>
            <person name="William W."/>
        </authorList>
    </citation>
    <scope>NUCLEOTIDE SEQUENCE [LARGE SCALE GENOMIC DNA]</scope>
</reference>
<comment type="caution">
    <text evidence="2">The sequence shown here is derived from an EMBL/GenBank/DDBJ whole genome shotgun (WGS) entry which is preliminary data.</text>
</comment>
<proteinExistence type="predicted"/>
<name>A0ABN8PW63_9CNID</name>